<dbReference type="InterPro" id="IPR011701">
    <property type="entry name" value="MFS"/>
</dbReference>
<feature type="transmembrane region" description="Helical" evidence="5">
    <location>
        <begin position="409"/>
        <end position="429"/>
    </location>
</feature>
<feature type="transmembrane region" description="Helical" evidence="5">
    <location>
        <begin position="435"/>
        <end position="456"/>
    </location>
</feature>
<evidence type="ECO:0000256" key="1">
    <source>
        <dbReference type="ARBA" id="ARBA00004651"/>
    </source>
</evidence>
<keyword evidence="3 5" id="KW-1133">Transmembrane helix</keyword>
<keyword evidence="4 5" id="KW-0472">Membrane</keyword>
<feature type="transmembrane region" description="Helical" evidence="5">
    <location>
        <begin position="271"/>
        <end position="298"/>
    </location>
</feature>
<feature type="transmembrane region" description="Helical" evidence="5">
    <location>
        <begin position="170"/>
        <end position="193"/>
    </location>
</feature>
<feature type="transmembrane region" description="Helical" evidence="5">
    <location>
        <begin position="361"/>
        <end position="381"/>
    </location>
</feature>
<evidence type="ECO:0000313" key="8">
    <source>
        <dbReference type="Proteomes" id="UP001612741"/>
    </source>
</evidence>
<feature type="transmembrane region" description="Helical" evidence="5">
    <location>
        <begin position="109"/>
        <end position="130"/>
    </location>
</feature>
<dbReference type="Pfam" id="PF07690">
    <property type="entry name" value="MFS_1"/>
    <property type="match status" value="1"/>
</dbReference>
<dbReference type="RefSeq" id="WP_397091571.1">
    <property type="nucleotide sequence ID" value="NZ_JBITGY010000019.1"/>
</dbReference>
<name>A0ABW7ZB63_9ACTN</name>
<dbReference type="Proteomes" id="UP001612741">
    <property type="component" value="Unassembled WGS sequence"/>
</dbReference>
<dbReference type="Gene3D" id="1.20.1720.10">
    <property type="entry name" value="Multidrug resistance protein D"/>
    <property type="match status" value="1"/>
</dbReference>
<dbReference type="InterPro" id="IPR020846">
    <property type="entry name" value="MFS_dom"/>
</dbReference>
<dbReference type="PANTHER" id="PTHR42718:SF42">
    <property type="entry name" value="EXPORT PROTEIN"/>
    <property type="match status" value="1"/>
</dbReference>
<comment type="caution">
    <text evidence="7">The sequence shown here is derived from an EMBL/GenBank/DDBJ whole genome shotgun (WGS) entry which is preliminary data.</text>
</comment>
<feature type="transmembrane region" description="Helical" evidence="5">
    <location>
        <begin position="333"/>
        <end position="355"/>
    </location>
</feature>
<feature type="domain" description="Major facilitator superfamily (MFS) profile" evidence="6">
    <location>
        <begin position="18"/>
        <end position="462"/>
    </location>
</feature>
<evidence type="ECO:0000256" key="4">
    <source>
        <dbReference type="ARBA" id="ARBA00023136"/>
    </source>
</evidence>
<dbReference type="PANTHER" id="PTHR42718">
    <property type="entry name" value="MAJOR FACILITATOR SUPERFAMILY MULTIDRUG TRANSPORTER MFSC"/>
    <property type="match status" value="1"/>
</dbReference>
<dbReference type="Gene3D" id="1.20.1250.20">
    <property type="entry name" value="MFS general substrate transporter like domains"/>
    <property type="match status" value="1"/>
</dbReference>
<dbReference type="InterPro" id="IPR036259">
    <property type="entry name" value="MFS_trans_sf"/>
</dbReference>
<protein>
    <submittedName>
        <fullName evidence="7">MFS transporter</fullName>
    </submittedName>
</protein>
<evidence type="ECO:0000256" key="3">
    <source>
        <dbReference type="ARBA" id="ARBA00022989"/>
    </source>
</evidence>
<dbReference type="SUPFAM" id="SSF103473">
    <property type="entry name" value="MFS general substrate transporter"/>
    <property type="match status" value="1"/>
</dbReference>
<dbReference type="EMBL" id="JBITGY010000019">
    <property type="protein sequence ID" value="MFI6505417.1"/>
    <property type="molecule type" value="Genomic_DNA"/>
</dbReference>
<feature type="transmembrane region" description="Helical" evidence="5">
    <location>
        <begin position="56"/>
        <end position="76"/>
    </location>
</feature>
<comment type="subcellular location">
    <subcellularLocation>
        <location evidence="1">Cell membrane</location>
        <topology evidence="1">Multi-pass membrane protein</topology>
    </subcellularLocation>
</comment>
<feature type="transmembrane region" description="Helical" evidence="5">
    <location>
        <begin position="304"/>
        <end position="326"/>
    </location>
</feature>
<gene>
    <name evidence="7" type="ORF">ACIBG2_49110</name>
</gene>
<sequence length="468" mass="48877">MLDDGGVVRLRSWRGVAVLAVAEVASSLAVVDANVVNVSVPDIALTYNADIGQIQWVINAYLLGLAGLVLAGGLLVDRWGEFRTYLWSVGCFALFSALCGVSPGIGQLIAFRALQGCAAAVAIPCSLAILRRTIVAEDGARAVMIWWAAGGAVGAAGPMLGGWITDSWDWRWIFFVNVPLAVLSLVAAVFFVPRGRSSVPLGRQRRFACGLLACGLTLITWGLIQGNSDGGTALLPVYSVLAGVLILVVLALHQRRTRNRLIARGVFNRRLVVSCAVLFCVYVSLTAIVLFVVLYAQVVLDESAYSSSFVLLPLPLVTLVVSPLFAGKGVAEYRTIVVGAALSALALFALGTASGDMSYEALVLLVLIYSIGNALAAPRVISTAMAGAGSRHAGAVAGITNTVSRAGSLISGAALPGIIGMQGTSYLVASAFVEHFGRAMAVVALVSLLGCALAFWQLRAEVRRADAC</sequence>
<evidence type="ECO:0000256" key="2">
    <source>
        <dbReference type="ARBA" id="ARBA00022692"/>
    </source>
</evidence>
<evidence type="ECO:0000256" key="5">
    <source>
        <dbReference type="SAM" id="Phobius"/>
    </source>
</evidence>
<feature type="transmembrane region" description="Helical" evidence="5">
    <location>
        <begin position="142"/>
        <end position="164"/>
    </location>
</feature>
<proteinExistence type="predicted"/>
<feature type="transmembrane region" description="Helical" evidence="5">
    <location>
        <begin position="85"/>
        <end position="103"/>
    </location>
</feature>
<reference evidence="7 8" key="1">
    <citation type="submission" date="2024-10" db="EMBL/GenBank/DDBJ databases">
        <title>The Natural Products Discovery Center: Release of the First 8490 Sequenced Strains for Exploring Actinobacteria Biosynthetic Diversity.</title>
        <authorList>
            <person name="Kalkreuter E."/>
            <person name="Kautsar S.A."/>
            <person name="Yang D."/>
            <person name="Bader C.D."/>
            <person name="Teijaro C.N."/>
            <person name="Fluegel L."/>
            <person name="Davis C.M."/>
            <person name="Simpson J.R."/>
            <person name="Lauterbach L."/>
            <person name="Steele A.D."/>
            <person name="Gui C."/>
            <person name="Meng S."/>
            <person name="Li G."/>
            <person name="Viehrig K."/>
            <person name="Ye F."/>
            <person name="Su P."/>
            <person name="Kiefer A.F."/>
            <person name="Nichols A."/>
            <person name="Cepeda A.J."/>
            <person name="Yan W."/>
            <person name="Fan B."/>
            <person name="Jiang Y."/>
            <person name="Adhikari A."/>
            <person name="Zheng C.-J."/>
            <person name="Schuster L."/>
            <person name="Cowan T.M."/>
            <person name="Smanski M.J."/>
            <person name="Chevrette M.G."/>
            <person name="De Carvalho L.P.S."/>
            <person name="Shen B."/>
        </authorList>
    </citation>
    <scope>NUCLEOTIDE SEQUENCE [LARGE SCALE GENOMIC DNA]</scope>
    <source>
        <strain evidence="7 8">NPDC050545</strain>
    </source>
</reference>
<organism evidence="7 8">
    <name type="scientific">Nonomuraea typhae</name>
    <dbReference type="NCBI Taxonomy" id="2603600"/>
    <lineage>
        <taxon>Bacteria</taxon>
        <taxon>Bacillati</taxon>
        <taxon>Actinomycetota</taxon>
        <taxon>Actinomycetes</taxon>
        <taxon>Streptosporangiales</taxon>
        <taxon>Streptosporangiaceae</taxon>
        <taxon>Nonomuraea</taxon>
    </lineage>
</organism>
<dbReference type="PROSITE" id="PS50850">
    <property type="entry name" value="MFS"/>
    <property type="match status" value="1"/>
</dbReference>
<keyword evidence="8" id="KW-1185">Reference proteome</keyword>
<feature type="transmembrane region" description="Helical" evidence="5">
    <location>
        <begin position="205"/>
        <end position="224"/>
    </location>
</feature>
<keyword evidence="2 5" id="KW-0812">Transmembrane</keyword>
<evidence type="ECO:0000259" key="6">
    <source>
        <dbReference type="PROSITE" id="PS50850"/>
    </source>
</evidence>
<evidence type="ECO:0000313" key="7">
    <source>
        <dbReference type="EMBL" id="MFI6505417.1"/>
    </source>
</evidence>
<accession>A0ABW7ZB63</accession>
<feature type="transmembrane region" description="Helical" evidence="5">
    <location>
        <begin position="230"/>
        <end position="250"/>
    </location>
</feature>